<dbReference type="EMBL" id="CAJOBC010002647">
    <property type="protein sequence ID" value="CAF3743770.1"/>
    <property type="molecule type" value="Genomic_DNA"/>
</dbReference>
<dbReference type="Proteomes" id="UP000663829">
    <property type="component" value="Unassembled WGS sequence"/>
</dbReference>
<dbReference type="Proteomes" id="UP000681722">
    <property type="component" value="Unassembled WGS sequence"/>
</dbReference>
<dbReference type="EMBL" id="CAJNOQ010002647">
    <property type="protein sequence ID" value="CAF0970685.1"/>
    <property type="molecule type" value="Genomic_DNA"/>
</dbReference>
<feature type="compositionally biased region" description="Low complexity" evidence="1">
    <location>
        <begin position="30"/>
        <end position="68"/>
    </location>
</feature>
<accession>A0A814EQI8</accession>
<reference evidence="2" key="1">
    <citation type="submission" date="2021-02" db="EMBL/GenBank/DDBJ databases">
        <authorList>
            <person name="Nowell W R."/>
        </authorList>
    </citation>
    <scope>NUCLEOTIDE SEQUENCE</scope>
</reference>
<keyword evidence="4" id="KW-1185">Reference proteome</keyword>
<evidence type="ECO:0000313" key="2">
    <source>
        <dbReference type="EMBL" id="CAF0970685.1"/>
    </source>
</evidence>
<evidence type="ECO:0000313" key="4">
    <source>
        <dbReference type="Proteomes" id="UP000663829"/>
    </source>
</evidence>
<dbReference type="PANTHER" id="PTHR46954:SF1">
    <property type="entry name" value="C2H2-TYPE DOMAIN-CONTAINING PROTEIN"/>
    <property type="match status" value="1"/>
</dbReference>
<dbReference type="AlphaFoldDB" id="A0A814EQI8"/>
<protein>
    <submittedName>
        <fullName evidence="2">Uncharacterized protein</fullName>
    </submittedName>
</protein>
<feature type="region of interest" description="Disordered" evidence="1">
    <location>
        <begin position="1"/>
        <end position="97"/>
    </location>
</feature>
<dbReference type="PANTHER" id="PTHR46954">
    <property type="entry name" value="C2H2-TYPE DOMAIN-CONTAINING PROTEIN"/>
    <property type="match status" value="1"/>
</dbReference>
<evidence type="ECO:0000256" key="1">
    <source>
        <dbReference type="SAM" id="MobiDB-lite"/>
    </source>
</evidence>
<feature type="region of interest" description="Disordered" evidence="1">
    <location>
        <begin position="203"/>
        <end position="243"/>
    </location>
</feature>
<feature type="compositionally biased region" description="Basic and acidic residues" evidence="1">
    <location>
        <begin position="220"/>
        <end position="243"/>
    </location>
</feature>
<gene>
    <name evidence="2" type="ORF">GPM918_LOCUS12219</name>
    <name evidence="3" type="ORF">SRO942_LOCUS12220</name>
</gene>
<proteinExistence type="predicted"/>
<comment type="caution">
    <text evidence="2">The sequence shown here is derived from an EMBL/GenBank/DDBJ whole genome shotgun (WGS) entry which is preliminary data.</text>
</comment>
<name>A0A814EQI8_9BILA</name>
<feature type="compositionally biased region" description="Low complexity" evidence="1">
    <location>
        <begin position="206"/>
        <end position="219"/>
    </location>
</feature>
<organism evidence="2 4">
    <name type="scientific">Didymodactylos carnosus</name>
    <dbReference type="NCBI Taxonomy" id="1234261"/>
    <lineage>
        <taxon>Eukaryota</taxon>
        <taxon>Metazoa</taxon>
        <taxon>Spiralia</taxon>
        <taxon>Gnathifera</taxon>
        <taxon>Rotifera</taxon>
        <taxon>Eurotatoria</taxon>
        <taxon>Bdelloidea</taxon>
        <taxon>Philodinida</taxon>
        <taxon>Philodinidae</taxon>
        <taxon>Didymodactylos</taxon>
    </lineage>
</organism>
<feature type="compositionally biased region" description="Basic and acidic residues" evidence="1">
    <location>
        <begin position="82"/>
        <end position="92"/>
    </location>
</feature>
<sequence length="243" mass="26905">MKRKGGLLNFWADNIKPPASPRNNTSAEQTSISPSSPKPSSDVVTSSSSSDISSLTSSSSTSAVSPKIGAKPSFKMPAQQQRTKELNEDQQRQRNNHSALESALNKIVEDHPDVAQTVKRFRRDESHRPSLEADETALHQTILEITTPYASADDRRRTETLCSIKTLDDLCNELNKRGFQLSPQLFLPAAFDFRKKTGSHCASEISSSTKHGTKTTFGHKSSDDMIRDSGTKDQKMRINDRTL</sequence>
<evidence type="ECO:0000313" key="3">
    <source>
        <dbReference type="EMBL" id="CAF3743770.1"/>
    </source>
</evidence>